<dbReference type="RefSeq" id="WP_066240177.1">
    <property type="nucleotide sequence ID" value="NZ_LRFC01000014.1"/>
</dbReference>
<comment type="caution">
    <text evidence="2">The sequence shown here is derived from an EMBL/GenBank/DDBJ whole genome shotgun (WGS) entry which is preliminary data.</text>
</comment>
<dbReference type="Pfam" id="PF04865">
    <property type="entry name" value="Baseplate_J"/>
    <property type="match status" value="1"/>
</dbReference>
<dbReference type="PANTHER" id="PTHR37829">
    <property type="entry name" value="PHAGE-LIKE ELEMENT PBSX PROTEIN XKDT"/>
    <property type="match status" value="1"/>
</dbReference>
<proteinExistence type="predicted"/>
<protein>
    <recommendedName>
        <fullName evidence="1">Baseplate protein J-like barrel domain-containing protein</fullName>
    </recommendedName>
</protein>
<dbReference type="PANTHER" id="PTHR37829:SF3">
    <property type="entry name" value="PROTEIN JAYE-RELATED"/>
    <property type="match status" value="1"/>
</dbReference>
<dbReference type="EMBL" id="LRFC01000014">
    <property type="protein sequence ID" value="KZE66997.1"/>
    <property type="molecule type" value="Genomic_DNA"/>
</dbReference>
<dbReference type="AlphaFoldDB" id="A0A165NP86"/>
<name>A0A165NP86_9BACL</name>
<dbReference type="InterPro" id="IPR006949">
    <property type="entry name" value="Barrel_Baseplate_J-like"/>
</dbReference>
<keyword evidence="3" id="KW-1185">Reference proteome</keyword>
<organism evidence="2 3">
    <name type="scientific">Fictibacillus phosphorivorans</name>
    <dbReference type="NCBI Taxonomy" id="1221500"/>
    <lineage>
        <taxon>Bacteria</taxon>
        <taxon>Bacillati</taxon>
        <taxon>Bacillota</taxon>
        <taxon>Bacilli</taxon>
        <taxon>Bacillales</taxon>
        <taxon>Fictibacillaceae</taxon>
        <taxon>Fictibacillus</taxon>
    </lineage>
</organism>
<evidence type="ECO:0000313" key="3">
    <source>
        <dbReference type="Proteomes" id="UP000076567"/>
    </source>
</evidence>
<dbReference type="InterPro" id="IPR052399">
    <property type="entry name" value="Phage_Baseplate_Assmbl_Protein"/>
</dbReference>
<dbReference type="OrthoDB" id="7904838at2"/>
<dbReference type="Proteomes" id="UP000076567">
    <property type="component" value="Unassembled WGS sequence"/>
</dbReference>
<feature type="domain" description="Baseplate protein J-like barrel" evidence="1">
    <location>
        <begin position="95"/>
        <end position="175"/>
    </location>
</feature>
<reference evidence="3" key="1">
    <citation type="submission" date="2016-01" db="EMBL/GenBank/DDBJ databases">
        <title>Draft genome of Chromobacterium sp. F49.</title>
        <authorList>
            <person name="Hong K.W."/>
        </authorList>
    </citation>
    <scope>NUCLEOTIDE SEQUENCE [LARGE SCALE GENOMIC DNA]</scope>
    <source>
        <strain evidence="3">P7IIIA</strain>
    </source>
</reference>
<evidence type="ECO:0000259" key="1">
    <source>
        <dbReference type="Pfam" id="PF04865"/>
    </source>
</evidence>
<sequence length="388" mass="40996">MLDRFGFKRKNYAELQTEMEARAKTLFGEDANLSERSPLGIFIRLFSWFLSKTWELAEKVYNSAFITKAEGIQLDRLTAFFNTSRNPEQFAIVDLSFSGVPNSTILEGTRFETESGIDYALTENVILDLNGLGNGSAVCLTAGIVGNVPSGSIIVQSEPSADIYDVTNPLASEGGRDEETDAELLARLKSSGANVGSGTPDAIVSSVLGIAGVRAANISVNNANTTVNGQPPHSNAVYVLGGEGQIIADTLFNHYVGLQFFGTDSYVVKDISGNSHTISFTPATQITIFSNVTLTTDNTFTTTGVTEVKDSIVRIIGGASSDGTLYVGLNMGEDVIYSKILAAVMGIQGVVDATVTIGKSAGTQGASNLAINTSEVAQIDADNILVTV</sequence>
<evidence type="ECO:0000313" key="2">
    <source>
        <dbReference type="EMBL" id="KZE66997.1"/>
    </source>
</evidence>
<accession>A0A165NP86</accession>
<gene>
    <name evidence="2" type="ORF">AWM68_19850</name>
</gene>